<comment type="caution">
    <text evidence="2">The sequence shown here is derived from an EMBL/GenBank/DDBJ whole genome shotgun (WGS) entry which is preliminary data.</text>
</comment>
<sequence length="82" mass="8961">MSRLAERSIVAFLIWIAVYPSVLLANYALHALGFTQLPLPVSVLLTTMITVPVLEFGAIPVIKKIVAKGEERLGVDGELRDD</sequence>
<organism evidence="2 3">
    <name type="scientific">Parvularcula dongshanensis</name>
    <dbReference type="NCBI Taxonomy" id="1173995"/>
    <lineage>
        <taxon>Bacteria</taxon>
        <taxon>Pseudomonadati</taxon>
        <taxon>Pseudomonadota</taxon>
        <taxon>Alphaproteobacteria</taxon>
        <taxon>Parvularculales</taxon>
        <taxon>Parvularculaceae</taxon>
        <taxon>Parvularcula</taxon>
    </lineage>
</organism>
<keyword evidence="1" id="KW-1133">Transmembrane helix</keyword>
<name>A0A840I0Y2_9PROT</name>
<feature type="transmembrane region" description="Helical" evidence="1">
    <location>
        <begin position="9"/>
        <end position="29"/>
    </location>
</feature>
<proteinExistence type="predicted"/>
<keyword evidence="1" id="KW-0472">Membrane</keyword>
<dbReference type="GO" id="GO:0004497">
    <property type="term" value="F:monooxygenase activity"/>
    <property type="evidence" value="ECO:0007669"/>
    <property type="project" value="UniProtKB-KW"/>
</dbReference>
<protein>
    <submittedName>
        <fullName evidence="2">Antibiotic biosynthesis monooxygenase (ABM) superfamily enzyme</fullName>
    </submittedName>
</protein>
<evidence type="ECO:0000313" key="3">
    <source>
        <dbReference type="Proteomes" id="UP000563524"/>
    </source>
</evidence>
<keyword evidence="1" id="KW-0812">Transmembrane</keyword>
<evidence type="ECO:0000256" key="1">
    <source>
        <dbReference type="SAM" id="Phobius"/>
    </source>
</evidence>
<feature type="transmembrane region" description="Helical" evidence="1">
    <location>
        <begin position="41"/>
        <end position="62"/>
    </location>
</feature>
<dbReference type="Proteomes" id="UP000563524">
    <property type="component" value="Unassembled WGS sequence"/>
</dbReference>
<reference evidence="2 3" key="1">
    <citation type="submission" date="2020-08" db="EMBL/GenBank/DDBJ databases">
        <title>Genomic Encyclopedia of Type Strains, Phase IV (KMG-IV): sequencing the most valuable type-strain genomes for metagenomic binning, comparative biology and taxonomic classification.</title>
        <authorList>
            <person name="Goeker M."/>
        </authorList>
    </citation>
    <scope>NUCLEOTIDE SEQUENCE [LARGE SCALE GENOMIC DNA]</scope>
    <source>
        <strain evidence="2 3">DSM 102850</strain>
    </source>
</reference>
<dbReference type="AlphaFoldDB" id="A0A840I0Y2"/>
<keyword evidence="2" id="KW-0503">Monooxygenase</keyword>
<keyword evidence="3" id="KW-1185">Reference proteome</keyword>
<dbReference type="EMBL" id="JACHOB010000001">
    <property type="protein sequence ID" value="MBB4658489.1"/>
    <property type="molecule type" value="Genomic_DNA"/>
</dbReference>
<keyword evidence="2" id="KW-0560">Oxidoreductase</keyword>
<evidence type="ECO:0000313" key="2">
    <source>
        <dbReference type="EMBL" id="MBB4658489.1"/>
    </source>
</evidence>
<accession>A0A840I0Y2</accession>
<gene>
    <name evidence="2" type="ORF">GGQ59_000989</name>
</gene>